<protein>
    <recommendedName>
        <fullName evidence="2">acetate--CoA ligase (ADP-forming)</fullName>
        <ecNumber evidence="2">6.2.1.13</ecNumber>
    </recommendedName>
</protein>
<accession>A0A520KST5</accession>
<dbReference type="Gene3D" id="3.40.50.261">
    <property type="entry name" value="Succinyl-CoA synthetase domains"/>
    <property type="match status" value="2"/>
</dbReference>
<gene>
    <name evidence="7" type="ORF">EF806_01805</name>
</gene>
<comment type="caution">
    <text evidence="7">The sequence shown here is derived from an EMBL/GenBank/DDBJ whole genome shotgun (WGS) entry which is preliminary data.</text>
</comment>
<evidence type="ECO:0000256" key="5">
    <source>
        <dbReference type="ARBA" id="ARBA00022840"/>
    </source>
</evidence>
<dbReference type="InterPro" id="IPR016102">
    <property type="entry name" value="Succinyl-CoA_synth-like"/>
</dbReference>
<dbReference type="InterPro" id="IPR051538">
    <property type="entry name" value="Acyl-CoA_Synth/Transferase"/>
</dbReference>
<dbReference type="InterPro" id="IPR003781">
    <property type="entry name" value="CoA-bd"/>
</dbReference>
<dbReference type="InterPro" id="IPR036291">
    <property type="entry name" value="NAD(P)-bd_dom_sf"/>
</dbReference>
<dbReference type="Gene3D" id="3.40.50.720">
    <property type="entry name" value="NAD(P)-binding Rossmann-like Domain"/>
    <property type="match status" value="1"/>
</dbReference>
<sequence>MMTVSSKIFDELDKLFYPKSIALFGASNKIKIGTISLLTILAGDYKGKIYPIHPRDESILGIKAYPRLKDLPKQVDLAIISVPAKNVPSVMEDCVDNGVSSAIIYSSNFSEVGEEGRRLEEEVIRIARKGGIHFVGPNCMGIVNTSINLYALMNLSIPRKGDVSMVSQSGTLGTISMMNASSHGVGLNKFVSSGNEADLKMEDYIEYLIEDEDTRVIVAFIEGTRSGKRFIDVAEKATDKKPFIVLKGGTTTAGSRAAHSHTGSMAGSDKIYDAFFRQKGVIRADDEQDMVNLTKGFSRSILPRGKNVAIYTAGGGFGVLASDTCEKNGLNVAKLSNETIKKLNKILPPFWSHGNPVDITASGGMNFDSRINIESIEILLAAEEVDSVIFLEFNFDGYMKKVLEEIPNEDIKNVIRMSLDAGLLNVESETKEIIELKERYNKPMICVNISGRYSKDDKILEDSGVPVYLTTSDAARVLSKLLYYNEFINKKRQVVDIKERITK</sequence>
<dbReference type="SMART" id="SM00881">
    <property type="entry name" value="CoA_binding"/>
    <property type="match status" value="1"/>
</dbReference>
<evidence type="ECO:0000313" key="8">
    <source>
        <dbReference type="Proteomes" id="UP000317158"/>
    </source>
</evidence>
<name>A0A520KST5_METT2</name>
<dbReference type="SUPFAM" id="SSF51735">
    <property type="entry name" value="NAD(P)-binding Rossmann-fold domains"/>
    <property type="match status" value="1"/>
</dbReference>
<dbReference type="Proteomes" id="UP000317158">
    <property type="component" value="Unassembled WGS sequence"/>
</dbReference>
<evidence type="ECO:0000313" key="7">
    <source>
        <dbReference type="EMBL" id="RZN64810.1"/>
    </source>
</evidence>
<feature type="domain" description="CoA-binding" evidence="6">
    <location>
        <begin position="15"/>
        <end position="109"/>
    </location>
</feature>
<evidence type="ECO:0000256" key="2">
    <source>
        <dbReference type="ARBA" id="ARBA00012957"/>
    </source>
</evidence>
<evidence type="ECO:0000256" key="4">
    <source>
        <dbReference type="ARBA" id="ARBA00022741"/>
    </source>
</evidence>
<evidence type="ECO:0000256" key="1">
    <source>
        <dbReference type="ARBA" id="ARBA00001619"/>
    </source>
</evidence>
<comment type="catalytic activity">
    <reaction evidence="1">
        <text>acetate + ATP + CoA = acetyl-CoA + ADP + phosphate</text>
        <dbReference type="Rhea" id="RHEA:15081"/>
        <dbReference type="ChEBI" id="CHEBI:30089"/>
        <dbReference type="ChEBI" id="CHEBI:30616"/>
        <dbReference type="ChEBI" id="CHEBI:43474"/>
        <dbReference type="ChEBI" id="CHEBI:57287"/>
        <dbReference type="ChEBI" id="CHEBI:57288"/>
        <dbReference type="ChEBI" id="CHEBI:456216"/>
        <dbReference type="EC" id="6.2.1.13"/>
    </reaction>
</comment>
<evidence type="ECO:0000259" key="6">
    <source>
        <dbReference type="SMART" id="SM00881"/>
    </source>
</evidence>
<dbReference type="Pfam" id="PF19045">
    <property type="entry name" value="Ligase_CoA_2"/>
    <property type="match status" value="1"/>
</dbReference>
<dbReference type="InterPro" id="IPR032875">
    <property type="entry name" value="Succ_CoA_lig_flav_dom"/>
</dbReference>
<proteinExistence type="predicted"/>
<dbReference type="InterPro" id="IPR043938">
    <property type="entry name" value="Ligase_CoA_dom"/>
</dbReference>
<organism evidence="7 8">
    <name type="scientific">Methanoliparum thermophilum</name>
    <dbReference type="NCBI Taxonomy" id="2491083"/>
    <lineage>
        <taxon>Archaea</taxon>
        <taxon>Methanobacteriati</taxon>
        <taxon>Methanobacteriota</taxon>
        <taxon>Candidatus Methanoliparia</taxon>
        <taxon>Candidatus Methanoliparales</taxon>
        <taxon>Candidatus Methanoliparaceae</taxon>
        <taxon>Candidatus Methanoliparum</taxon>
    </lineage>
</organism>
<dbReference type="Pfam" id="PF13607">
    <property type="entry name" value="Succ_CoA_lig"/>
    <property type="match status" value="1"/>
</dbReference>
<dbReference type="SUPFAM" id="SSF52210">
    <property type="entry name" value="Succinyl-CoA synthetase domains"/>
    <property type="match status" value="2"/>
</dbReference>
<dbReference type="GO" id="GO:0043758">
    <property type="term" value="F:acetate-CoA ligase (ADP-forming) activity"/>
    <property type="evidence" value="ECO:0007669"/>
    <property type="project" value="UniProtKB-EC"/>
</dbReference>
<keyword evidence="4" id="KW-0547">Nucleotide-binding</keyword>
<dbReference type="EMBL" id="RXIF01000004">
    <property type="protein sequence ID" value="RZN64810.1"/>
    <property type="molecule type" value="Genomic_DNA"/>
</dbReference>
<dbReference type="GO" id="GO:0005524">
    <property type="term" value="F:ATP binding"/>
    <property type="evidence" value="ECO:0007669"/>
    <property type="project" value="UniProtKB-KW"/>
</dbReference>
<dbReference type="EC" id="6.2.1.13" evidence="2"/>
<dbReference type="AlphaFoldDB" id="A0A520KST5"/>
<keyword evidence="5" id="KW-0067">ATP-binding</keyword>
<dbReference type="PANTHER" id="PTHR43334:SF1">
    <property type="entry name" value="3-HYDROXYPROPIONATE--COA LIGASE [ADP-FORMING]"/>
    <property type="match status" value="1"/>
</dbReference>
<reference evidence="7 8" key="1">
    <citation type="journal article" date="2019" name="Nat. Microbiol.">
        <title>Wide diversity of methane and short-chain alkane metabolisms in uncultured archaea.</title>
        <authorList>
            <person name="Borrel G."/>
            <person name="Adam P.S."/>
            <person name="McKay L.J."/>
            <person name="Chen L.X."/>
            <person name="Sierra-Garcia I.N."/>
            <person name="Sieber C.M."/>
            <person name="Letourneur Q."/>
            <person name="Ghozlane A."/>
            <person name="Andersen G.L."/>
            <person name="Li W.J."/>
            <person name="Hallam S.J."/>
            <person name="Muyzer G."/>
            <person name="de Oliveira V.M."/>
            <person name="Inskeep W.P."/>
            <person name="Banfield J.F."/>
            <person name="Gribaldo S."/>
        </authorList>
    </citation>
    <scope>NUCLEOTIDE SEQUENCE [LARGE SCALE GENOMIC DNA]</scope>
    <source>
        <strain evidence="7">NM1a</strain>
    </source>
</reference>
<dbReference type="PANTHER" id="PTHR43334">
    <property type="entry name" value="ACETATE--COA LIGASE [ADP-FORMING]"/>
    <property type="match status" value="1"/>
</dbReference>
<dbReference type="Pfam" id="PF13380">
    <property type="entry name" value="CoA_binding_2"/>
    <property type="match status" value="1"/>
</dbReference>
<keyword evidence="3" id="KW-0436">Ligase</keyword>
<evidence type="ECO:0000256" key="3">
    <source>
        <dbReference type="ARBA" id="ARBA00022598"/>
    </source>
</evidence>